<proteinExistence type="predicted"/>
<evidence type="ECO:0000313" key="2">
    <source>
        <dbReference type="EMBL" id="KAK6528933.1"/>
    </source>
</evidence>
<organism evidence="2 3">
    <name type="scientific">Orbilia ellipsospora</name>
    <dbReference type="NCBI Taxonomy" id="2528407"/>
    <lineage>
        <taxon>Eukaryota</taxon>
        <taxon>Fungi</taxon>
        <taxon>Dikarya</taxon>
        <taxon>Ascomycota</taxon>
        <taxon>Pezizomycotina</taxon>
        <taxon>Orbiliomycetes</taxon>
        <taxon>Orbiliales</taxon>
        <taxon>Orbiliaceae</taxon>
        <taxon>Orbilia</taxon>
    </lineage>
</organism>
<dbReference type="Proteomes" id="UP001365542">
    <property type="component" value="Unassembled WGS sequence"/>
</dbReference>
<comment type="caution">
    <text evidence="2">The sequence shown here is derived from an EMBL/GenBank/DDBJ whole genome shotgun (WGS) entry which is preliminary data.</text>
</comment>
<evidence type="ECO:0008006" key="4">
    <source>
        <dbReference type="Google" id="ProtNLM"/>
    </source>
</evidence>
<keyword evidence="3" id="KW-1185">Reference proteome</keyword>
<evidence type="ECO:0000256" key="1">
    <source>
        <dbReference type="SAM" id="Phobius"/>
    </source>
</evidence>
<evidence type="ECO:0000313" key="3">
    <source>
        <dbReference type="Proteomes" id="UP001365542"/>
    </source>
</evidence>
<keyword evidence="1" id="KW-0812">Transmembrane</keyword>
<keyword evidence="1" id="KW-0472">Membrane</keyword>
<dbReference type="AlphaFoldDB" id="A0AAV9WY51"/>
<keyword evidence="1" id="KW-1133">Transmembrane helix</keyword>
<protein>
    <recommendedName>
        <fullName evidence="4">Transmembrane protein</fullName>
    </recommendedName>
</protein>
<sequence>MPISETMTDGSRYFLFFWFICSHFVLGGTAIKIWFVCFVCVLLERKYSLLLSFRDGKRGDLETLLYGGNALRMHVVFVYLFHLPVTFDDARRVVFFVVVDDDYDDDDEGRGDTTEESSNV</sequence>
<accession>A0AAV9WY51</accession>
<name>A0AAV9WY51_9PEZI</name>
<feature type="transmembrane region" description="Helical" evidence="1">
    <location>
        <begin position="15"/>
        <end position="43"/>
    </location>
</feature>
<gene>
    <name evidence="2" type="ORF">TWF694_004162</name>
</gene>
<reference evidence="2 3" key="1">
    <citation type="submission" date="2019-10" db="EMBL/GenBank/DDBJ databases">
        <authorList>
            <person name="Palmer J.M."/>
        </authorList>
    </citation>
    <scope>NUCLEOTIDE SEQUENCE [LARGE SCALE GENOMIC DNA]</scope>
    <source>
        <strain evidence="2 3">TWF694</strain>
    </source>
</reference>
<dbReference type="EMBL" id="JAVHJO010000014">
    <property type="protein sequence ID" value="KAK6528933.1"/>
    <property type="molecule type" value="Genomic_DNA"/>
</dbReference>